<keyword evidence="11" id="KW-1185">Reference proteome</keyword>
<keyword evidence="7 8" id="KW-0501">Molybdenum cofactor biosynthesis</keyword>
<organism evidence="10 11">
    <name type="scientific">Tatumella punctata</name>
    <dbReference type="NCBI Taxonomy" id="399969"/>
    <lineage>
        <taxon>Bacteria</taxon>
        <taxon>Pseudomonadati</taxon>
        <taxon>Pseudomonadota</taxon>
        <taxon>Gammaproteobacteria</taxon>
        <taxon>Enterobacterales</taxon>
        <taxon>Erwiniaceae</taxon>
        <taxon>Tatumella</taxon>
    </lineage>
</organism>
<comment type="caution">
    <text evidence="8">Lacks conserved residue(s) required for the propagation of feature annotation.</text>
</comment>
<dbReference type="Proteomes" id="UP001596215">
    <property type="component" value="Unassembled WGS sequence"/>
</dbReference>
<dbReference type="PANTHER" id="PTHR19136">
    <property type="entry name" value="MOLYBDENUM COFACTOR GUANYLYLTRANSFERASE"/>
    <property type="match status" value="1"/>
</dbReference>
<comment type="catalytic activity">
    <reaction evidence="8">
        <text>Mo-molybdopterin + GTP + H(+) = Mo-molybdopterin guanine dinucleotide + diphosphate</text>
        <dbReference type="Rhea" id="RHEA:34243"/>
        <dbReference type="ChEBI" id="CHEBI:15378"/>
        <dbReference type="ChEBI" id="CHEBI:33019"/>
        <dbReference type="ChEBI" id="CHEBI:37565"/>
        <dbReference type="ChEBI" id="CHEBI:71302"/>
        <dbReference type="ChEBI" id="CHEBI:71310"/>
        <dbReference type="EC" id="2.7.7.77"/>
    </reaction>
</comment>
<keyword evidence="1 8" id="KW-0963">Cytoplasm</keyword>
<dbReference type="EC" id="2.7.7.77" evidence="8"/>
<evidence type="ECO:0000256" key="5">
    <source>
        <dbReference type="ARBA" id="ARBA00022842"/>
    </source>
</evidence>
<dbReference type="Gene3D" id="3.90.550.10">
    <property type="entry name" value="Spore Coat Polysaccharide Biosynthesis Protein SpsA, Chain A"/>
    <property type="match status" value="1"/>
</dbReference>
<dbReference type="SUPFAM" id="SSF53448">
    <property type="entry name" value="Nucleotide-diphospho-sugar transferases"/>
    <property type="match status" value="1"/>
</dbReference>
<sequence length="190" mass="21417">MKDITGIILAGGAARRMAGKDKGLVTFREQPLFLHVAERFSPQVSSLMISANRHREIYQQYGYPCIHDSLEGFQGPLAGMLSGLEAAESDWVAFTPCDSPFIPRNFVDQLWQSKREAGACWMRSSQRDHPVFCLLHRQLIPALQDYLACGERRVLIFLSQYGHPVPMDTAESAFININTVQELSEYEAQP</sequence>
<comment type="subunit">
    <text evidence="8">Monomer.</text>
</comment>
<comment type="domain">
    <text evidence="8">The N-terminal domain determines nucleotide recognition and specific binding, while the C-terminal domain determines the specific binding to the target protein.</text>
</comment>
<evidence type="ECO:0000259" key="9">
    <source>
        <dbReference type="Pfam" id="PF12804"/>
    </source>
</evidence>
<dbReference type="NCBIfam" id="TIGR02665">
    <property type="entry name" value="molyb_mobA"/>
    <property type="match status" value="1"/>
</dbReference>
<dbReference type="EMBL" id="JBHSUC010000050">
    <property type="protein sequence ID" value="MFC6363673.1"/>
    <property type="molecule type" value="Genomic_DNA"/>
</dbReference>
<evidence type="ECO:0000256" key="4">
    <source>
        <dbReference type="ARBA" id="ARBA00022741"/>
    </source>
</evidence>
<dbReference type="InterPro" id="IPR013482">
    <property type="entry name" value="Molybde_CF_guanTrfase"/>
</dbReference>
<feature type="binding site" evidence="8">
    <location>
        <begin position="9"/>
        <end position="11"/>
    </location>
    <ligand>
        <name>GTP</name>
        <dbReference type="ChEBI" id="CHEBI:37565"/>
    </ligand>
</feature>
<evidence type="ECO:0000256" key="3">
    <source>
        <dbReference type="ARBA" id="ARBA00022723"/>
    </source>
</evidence>
<keyword evidence="2 8" id="KW-0808">Transferase</keyword>
<comment type="caution">
    <text evidence="10">The sequence shown here is derived from an EMBL/GenBank/DDBJ whole genome shotgun (WGS) entry which is preliminary data.</text>
</comment>
<dbReference type="Pfam" id="PF12804">
    <property type="entry name" value="NTP_transf_3"/>
    <property type="match status" value="1"/>
</dbReference>
<accession>A0ABW1VT05</accession>
<evidence type="ECO:0000256" key="7">
    <source>
        <dbReference type="ARBA" id="ARBA00023150"/>
    </source>
</evidence>
<evidence type="ECO:0000256" key="2">
    <source>
        <dbReference type="ARBA" id="ARBA00022679"/>
    </source>
</evidence>
<dbReference type="CDD" id="cd02503">
    <property type="entry name" value="MobA"/>
    <property type="match status" value="1"/>
</dbReference>
<keyword evidence="5 8" id="KW-0460">Magnesium</keyword>
<feature type="domain" description="MobA-like NTP transferase" evidence="9">
    <location>
        <begin position="6"/>
        <end position="155"/>
    </location>
</feature>
<keyword evidence="3 8" id="KW-0479">Metal-binding</keyword>
<comment type="similarity">
    <text evidence="8">Belongs to the MobA family.</text>
</comment>
<comment type="function">
    <text evidence="8">Transfers a GMP moiety from GTP to Mo-molybdopterin (Mo-MPT) cofactor (Moco or molybdenum cofactor) to form Mo-molybdopterin guanine dinucleotide (Mo-MGD) cofactor.</text>
</comment>
<protein>
    <recommendedName>
        <fullName evidence="8">Molybdenum cofactor guanylyltransferase</fullName>
        <shortName evidence="8">MoCo guanylyltransferase</shortName>
        <ecNumber evidence="8">2.7.7.77</ecNumber>
    </recommendedName>
    <alternativeName>
        <fullName evidence="8">GTP:molybdopterin guanylyltransferase</fullName>
    </alternativeName>
    <alternativeName>
        <fullName evidence="8">Mo-MPT guanylyltransferase</fullName>
    </alternativeName>
    <alternativeName>
        <fullName evidence="8">Molybdopterin guanylyltransferase</fullName>
    </alternativeName>
    <alternativeName>
        <fullName evidence="8">Molybdopterin-guanine dinucleotide synthase</fullName>
        <shortName evidence="8">MGD synthase</shortName>
    </alternativeName>
</protein>
<dbReference type="InterPro" id="IPR025877">
    <property type="entry name" value="MobA-like_NTP_Trfase"/>
</dbReference>
<evidence type="ECO:0000313" key="11">
    <source>
        <dbReference type="Proteomes" id="UP001596215"/>
    </source>
</evidence>
<keyword evidence="4 8" id="KW-0547">Nucleotide-binding</keyword>
<reference evidence="11" key="1">
    <citation type="journal article" date="2019" name="Int. J. Syst. Evol. Microbiol.">
        <title>The Global Catalogue of Microorganisms (GCM) 10K type strain sequencing project: providing services to taxonomists for standard genome sequencing and annotation.</title>
        <authorList>
            <consortium name="The Broad Institute Genomics Platform"/>
            <consortium name="The Broad Institute Genome Sequencing Center for Infectious Disease"/>
            <person name="Wu L."/>
            <person name="Ma J."/>
        </authorList>
    </citation>
    <scope>NUCLEOTIDE SEQUENCE [LARGE SCALE GENOMIC DNA]</scope>
    <source>
        <strain evidence="11">CGMCC 4.1530</strain>
    </source>
</reference>
<dbReference type="RefSeq" id="WP_343877741.1">
    <property type="nucleotide sequence ID" value="NZ_BAAAFW010000080.1"/>
</dbReference>
<evidence type="ECO:0000313" key="10">
    <source>
        <dbReference type="EMBL" id="MFC6363673.1"/>
    </source>
</evidence>
<evidence type="ECO:0000256" key="6">
    <source>
        <dbReference type="ARBA" id="ARBA00023134"/>
    </source>
</evidence>
<gene>
    <name evidence="8 10" type="primary">mobA</name>
    <name evidence="10" type="ORF">ACFP73_16610</name>
</gene>
<dbReference type="PANTHER" id="PTHR19136:SF81">
    <property type="entry name" value="MOLYBDENUM COFACTOR GUANYLYLTRANSFERASE"/>
    <property type="match status" value="1"/>
</dbReference>
<name>A0ABW1VT05_9GAMM</name>
<dbReference type="InterPro" id="IPR029044">
    <property type="entry name" value="Nucleotide-diphossugar_trans"/>
</dbReference>
<comment type="subcellular location">
    <subcellularLocation>
        <location evidence="8">Cytoplasm</location>
    </subcellularLocation>
</comment>
<evidence type="ECO:0000256" key="8">
    <source>
        <dbReference type="HAMAP-Rule" id="MF_00316"/>
    </source>
</evidence>
<keyword evidence="10" id="KW-0548">Nucleotidyltransferase</keyword>
<dbReference type="HAMAP" id="MF_00316">
    <property type="entry name" value="MobA"/>
    <property type="match status" value="1"/>
</dbReference>
<evidence type="ECO:0000256" key="1">
    <source>
        <dbReference type="ARBA" id="ARBA00022490"/>
    </source>
</evidence>
<proteinExistence type="inferred from homology"/>
<feature type="binding site" evidence="8">
    <location>
        <position position="98"/>
    </location>
    <ligand>
        <name>Mg(2+)</name>
        <dbReference type="ChEBI" id="CHEBI:18420"/>
    </ligand>
</feature>
<keyword evidence="6 8" id="KW-0342">GTP-binding</keyword>
<feature type="binding site" evidence="8">
    <location>
        <position position="68"/>
    </location>
    <ligand>
        <name>GTP</name>
        <dbReference type="ChEBI" id="CHEBI:37565"/>
    </ligand>
</feature>
<feature type="binding site" evidence="8">
    <location>
        <position position="98"/>
    </location>
    <ligand>
        <name>GTP</name>
        <dbReference type="ChEBI" id="CHEBI:37565"/>
    </ligand>
</feature>
<dbReference type="GO" id="GO:0061603">
    <property type="term" value="F:molybdenum cofactor guanylyltransferase activity"/>
    <property type="evidence" value="ECO:0007669"/>
    <property type="project" value="UniProtKB-EC"/>
</dbReference>
<feature type="binding site" evidence="8">
    <location>
        <position position="22"/>
    </location>
    <ligand>
        <name>GTP</name>
        <dbReference type="ChEBI" id="CHEBI:37565"/>
    </ligand>
</feature>
<comment type="cofactor">
    <cofactor evidence="8">
        <name>Mg(2+)</name>
        <dbReference type="ChEBI" id="CHEBI:18420"/>
    </cofactor>
</comment>